<feature type="domain" description="TonB-dependent transporter Oar-like beta-barrel" evidence="6">
    <location>
        <begin position="537"/>
        <end position="1207"/>
    </location>
</feature>
<organism evidence="7 8">
    <name type="scientific">Terriglobus roseus (strain DSM 18391 / NRRL B-41598 / KBS 63)</name>
    <dbReference type="NCBI Taxonomy" id="926566"/>
    <lineage>
        <taxon>Bacteria</taxon>
        <taxon>Pseudomonadati</taxon>
        <taxon>Acidobacteriota</taxon>
        <taxon>Terriglobia</taxon>
        <taxon>Terriglobales</taxon>
        <taxon>Acidobacteriaceae</taxon>
        <taxon>Terriglobus</taxon>
    </lineage>
</organism>
<dbReference type="InterPro" id="IPR036942">
    <property type="entry name" value="Beta-barrel_TonB_sf"/>
</dbReference>
<dbReference type="HOGENOM" id="CLU_006298_2_0_0"/>
<evidence type="ECO:0000313" key="7">
    <source>
        <dbReference type="EMBL" id="AFL86623.1"/>
    </source>
</evidence>
<gene>
    <name evidence="7" type="ordered locus">Terro_0274</name>
</gene>
<dbReference type="InterPro" id="IPR013784">
    <property type="entry name" value="Carb-bd-like_fold"/>
</dbReference>
<dbReference type="RefSeq" id="WP_014784192.1">
    <property type="nucleotide sequence ID" value="NC_018014.1"/>
</dbReference>
<dbReference type="Gene3D" id="2.60.40.1120">
    <property type="entry name" value="Carboxypeptidase-like, regulatory domain"/>
    <property type="match status" value="1"/>
</dbReference>
<dbReference type="GO" id="GO:0009279">
    <property type="term" value="C:cell outer membrane"/>
    <property type="evidence" value="ECO:0007669"/>
    <property type="project" value="UniProtKB-SubCell"/>
</dbReference>
<name>I3ZBK5_TERRK</name>
<evidence type="ECO:0000256" key="4">
    <source>
        <dbReference type="SAM" id="MobiDB-lite"/>
    </source>
</evidence>
<keyword evidence="5" id="KW-0732">Signal</keyword>
<dbReference type="PATRIC" id="fig|926566.3.peg.274"/>
<evidence type="ECO:0000313" key="8">
    <source>
        <dbReference type="Proteomes" id="UP000006056"/>
    </source>
</evidence>
<dbReference type="SUPFAM" id="SSF49452">
    <property type="entry name" value="Starch-binding domain-like"/>
    <property type="match status" value="1"/>
</dbReference>
<sequence length="1216" mass="126798">MRARRTWQRLSLSAPLMGGAIFSATMLHAQATPPTDAAPVATATPAPAEVQGGTITGTVASMTAADNSGKKPAGTPLPGVTITATNTLTGKKYTAATDVAGNFRMTIPRNGRYVLRAEFAAFAPATAEVLLNASQHEGKAEFALELASRAAARAAASGSADTALAGISAQTLGRGLQALRASAGGDANTSDASSGAGAETTALPTMASLGGADSSGSDSVAISGQGGQINGLAGFNEDDLRNRIQSAIADAQRNGGAQADVANSIVSLIGGMATGGPGGFGGPGGGPGGPGGFGGGPGGFGGFGGGGFGGRGGGGFRNFNPSAIHGNVYYMAGNGALDATQFSLTGNALKPGYSTNRYGIALNGSPFIPGLTKPNTKQNLFLNWTGQRNDNPVNIYATVPTLQQRTGNFNGLTQTTNGAVAPVLLYNPATGTTYGDCSSYLNPGCNVITTPLSAQAQALLQYIPTPNTGTGSTAENYNYQRITTAGSNNTQISARFTRAFGASAGQGFGGGGGRGGGGRGGGGQRGQGQQTVKVLRQNMSANYSYSHSASDLRGLMSALDGKTQSNGYNLTAGYQLSYGRLSNSFTLGWNRAHAITTNNFTYGQVDPALAAGINIPKPIPAQAGLYNGVPSITLNNFTSVTDTQPANRLQQTFSLSDVVSWRKGKHNFRFGFDLRRAHNDLISGSNSLGQFTFTGYATKNPAAGSSTSAAVSGSSFADFLLGAPQNSNIQTGAQKIYLREWVYDGYANDDFRVSSNITLNAGLRYEYFSPYVEQNNRLVNLDHNADFTAFSRVTPGVPGTYSGAFPRSLVQPDRSLLSPRLGIAWRPKWTKNTVIRAGYGINFNTGQYSSFANSLAYQQPFAVTQNNVAATQGCGTLTTTGTTVANNFTLTNAFNCTSSTVLQNTFAINRAYRLGRVQAINMDIQRTLPLGIVANVGYNGSFGSSLDLRRAPNRSATTVLSNAQSIVYEDSIGESRFHSLSVNLRKRLQKGVSLQATYQYGHSIDNASSIGGAGNNTIVQNDARIDLEFGNSTFDVRHKVTGNYVFELPFGPNRAFLSNGGRLSRVMDGFSISGNFTFATGTYATPQYQNSIAQAATGNNYTLRPDRVFSQPIAGAGNLRSWFNTAAFASPSAAAVFGTASRNSIELPGTISNDMSLSRSIALGDLRNFEARVTASNVFNTVQYSGVNTVLNSSTFGQITGAAAPRKLSFQARYRF</sequence>
<dbReference type="STRING" id="926566.Terro_0274"/>
<reference evidence="7 8" key="1">
    <citation type="submission" date="2012-06" db="EMBL/GenBank/DDBJ databases">
        <title>Complete genome of Terriglobus roseus DSM 18391.</title>
        <authorList>
            <consortium name="US DOE Joint Genome Institute (JGI-PGF)"/>
            <person name="Lucas S."/>
            <person name="Copeland A."/>
            <person name="Lapidus A."/>
            <person name="Glavina del Rio T."/>
            <person name="Dalin E."/>
            <person name="Tice H."/>
            <person name="Bruce D."/>
            <person name="Goodwin L."/>
            <person name="Pitluck S."/>
            <person name="Peters L."/>
            <person name="Mikhailova N."/>
            <person name="Munk A.C.C."/>
            <person name="Kyrpides N."/>
            <person name="Mavromatis K."/>
            <person name="Ivanova N."/>
            <person name="Brettin T."/>
            <person name="Detter J.C."/>
            <person name="Han C."/>
            <person name="Larimer F."/>
            <person name="Land M."/>
            <person name="Hauser L."/>
            <person name="Markowitz V."/>
            <person name="Cheng J.-F."/>
            <person name="Hugenholtz P."/>
            <person name="Woyke T."/>
            <person name="Wu D."/>
            <person name="Brambilla E."/>
            <person name="Klenk H.-P."/>
            <person name="Eisen J.A."/>
        </authorList>
    </citation>
    <scope>NUCLEOTIDE SEQUENCE [LARGE SCALE GENOMIC DNA]</scope>
    <source>
        <strain evidence="8">DSM 18391 / NRRL B-41598 / KBS 63</strain>
    </source>
</reference>
<feature type="domain" description="TonB-dependent transporter Oar-like beta-barrel" evidence="6">
    <location>
        <begin position="323"/>
        <end position="500"/>
    </location>
</feature>
<keyword evidence="3" id="KW-0998">Cell outer membrane</keyword>
<dbReference type="KEGG" id="trs:Terro_0274"/>
<dbReference type="SUPFAM" id="SSF56935">
    <property type="entry name" value="Porins"/>
    <property type="match status" value="1"/>
</dbReference>
<evidence type="ECO:0000259" key="6">
    <source>
        <dbReference type="Pfam" id="PF25183"/>
    </source>
</evidence>
<dbReference type="AlphaFoldDB" id="I3ZBK5"/>
<dbReference type="EMBL" id="CP003379">
    <property type="protein sequence ID" value="AFL86623.1"/>
    <property type="molecule type" value="Genomic_DNA"/>
</dbReference>
<dbReference type="Pfam" id="PF13620">
    <property type="entry name" value="CarboxypepD_reg"/>
    <property type="match status" value="1"/>
</dbReference>
<feature type="signal peptide" evidence="5">
    <location>
        <begin position="1"/>
        <end position="31"/>
    </location>
</feature>
<protein>
    <recommendedName>
        <fullName evidence="6">TonB-dependent transporter Oar-like beta-barrel domain-containing protein</fullName>
    </recommendedName>
</protein>
<evidence type="ECO:0000256" key="2">
    <source>
        <dbReference type="ARBA" id="ARBA00023136"/>
    </source>
</evidence>
<evidence type="ECO:0000256" key="1">
    <source>
        <dbReference type="ARBA" id="ARBA00004442"/>
    </source>
</evidence>
<evidence type="ECO:0000256" key="3">
    <source>
        <dbReference type="ARBA" id="ARBA00023237"/>
    </source>
</evidence>
<evidence type="ECO:0000256" key="5">
    <source>
        <dbReference type="SAM" id="SignalP"/>
    </source>
</evidence>
<feature type="region of interest" description="Disordered" evidence="4">
    <location>
        <begin position="507"/>
        <end position="530"/>
    </location>
</feature>
<keyword evidence="8" id="KW-1185">Reference proteome</keyword>
<comment type="subcellular location">
    <subcellularLocation>
        <location evidence="1">Cell outer membrane</location>
    </subcellularLocation>
</comment>
<keyword evidence="2" id="KW-0472">Membrane</keyword>
<accession>I3ZBK5</accession>
<dbReference type="GO" id="GO:0030246">
    <property type="term" value="F:carbohydrate binding"/>
    <property type="evidence" value="ECO:0007669"/>
    <property type="project" value="InterPro"/>
</dbReference>
<proteinExistence type="predicted"/>
<dbReference type="Gene3D" id="2.40.170.20">
    <property type="entry name" value="TonB-dependent receptor, beta-barrel domain"/>
    <property type="match status" value="1"/>
</dbReference>
<dbReference type="eggNOG" id="COG4771">
    <property type="taxonomic scope" value="Bacteria"/>
</dbReference>
<feature type="compositionally biased region" description="Gly residues" evidence="4">
    <location>
        <begin position="507"/>
        <end position="526"/>
    </location>
</feature>
<dbReference type="InterPro" id="IPR057601">
    <property type="entry name" value="Oar-like_b-barrel"/>
</dbReference>
<feature type="chain" id="PRO_5003683798" description="TonB-dependent transporter Oar-like beta-barrel domain-containing protein" evidence="5">
    <location>
        <begin position="32"/>
        <end position="1216"/>
    </location>
</feature>
<dbReference type="Pfam" id="PF25183">
    <property type="entry name" value="OMP_b-brl_4"/>
    <property type="match status" value="2"/>
</dbReference>
<dbReference type="Proteomes" id="UP000006056">
    <property type="component" value="Chromosome"/>
</dbReference>